<keyword evidence="3" id="KW-0934">Plastid</keyword>
<keyword evidence="1" id="KW-0812">Transmembrane</keyword>
<feature type="transmembrane region" description="Helical" evidence="1">
    <location>
        <begin position="49"/>
        <end position="66"/>
    </location>
</feature>
<evidence type="ECO:0000256" key="2">
    <source>
        <dbReference type="SAM" id="SignalP"/>
    </source>
</evidence>
<proteinExistence type="predicted"/>
<keyword evidence="3" id="KW-0150">Chloroplast</keyword>
<reference evidence="3" key="1">
    <citation type="journal article" date="2017" name="J. Phycol.">
        <title>Analysis of chloroplast genomes and a supermatrix inform reclassification of the Rhodomelaceae (Rhodophyta).</title>
        <authorList>
            <person name="Diaz-Tapia P."/>
            <person name="Maggs C.A."/>
            <person name="West J.A."/>
            <person name="Verbruggen H."/>
        </authorList>
    </citation>
    <scope>NUCLEOTIDE SEQUENCE</scope>
    <source>
        <strain evidence="3">PD1820</strain>
    </source>
</reference>
<geneLocation type="chloroplast" evidence="3"/>
<keyword evidence="1" id="KW-1133">Transmembrane helix</keyword>
<sequence length="69" mass="7862">MFKLLWYFFSLLTIVFVLVISPSRSSAGNSINQSKIFAFSSNQASMQKLLVFSIFMFFTLTVLLLVKSL</sequence>
<feature type="signal peptide" evidence="2">
    <location>
        <begin position="1"/>
        <end position="27"/>
    </location>
</feature>
<accession>A0A1Z1MUZ1</accession>
<dbReference type="RefSeq" id="YP_009399736.1">
    <property type="nucleotide sequence ID" value="NC_035298.1"/>
</dbReference>
<keyword evidence="2" id="KW-0732">Signal</keyword>
<dbReference type="AlphaFoldDB" id="A0A1Z1MUZ1"/>
<feature type="chain" id="PRO_5012283346" evidence="2">
    <location>
        <begin position="28"/>
        <end position="69"/>
    </location>
</feature>
<dbReference type="EMBL" id="MF101465">
    <property type="protein sequence ID" value="ARW69555.1"/>
    <property type="molecule type" value="Genomic_DNA"/>
</dbReference>
<dbReference type="GeneID" id="33362245"/>
<protein>
    <submittedName>
        <fullName evidence="3">Preprotein-translocase subunit g</fullName>
    </submittedName>
</protein>
<gene>
    <name evidence="3" type="primary">secG</name>
</gene>
<evidence type="ECO:0000313" key="3">
    <source>
        <dbReference type="EMBL" id="ARW69555.1"/>
    </source>
</evidence>
<keyword evidence="1" id="KW-0472">Membrane</keyword>
<name>A0A1Z1MUZ1_DIGSM</name>
<organism evidence="3">
    <name type="scientific">Digenea simplex</name>
    <name type="common">Marine red alga</name>
    <name type="synonym">Conferva simplex</name>
    <dbReference type="NCBI Taxonomy" id="945030"/>
    <lineage>
        <taxon>Eukaryota</taxon>
        <taxon>Rhodophyta</taxon>
        <taxon>Florideophyceae</taxon>
        <taxon>Rhodymeniophycidae</taxon>
        <taxon>Ceramiales</taxon>
        <taxon>Rhodomelaceae</taxon>
        <taxon>Polysiphonioideae</taxon>
        <taxon>Digenea</taxon>
    </lineage>
</organism>
<evidence type="ECO:0000256" key="1">
    <source>
        <dbReference type="SAM" id="Phobius"/>
    </source>
</evidence>